<gene>
    <name evidence="7" type="ORF">GDO81_003614</name>
</gene>
<evidence type="ECO:0000313" key="7">
    <source>
        <dbReference type="EMBL" id="KAG8553949.1"/>
    </source>
</evidence>
<keyword evidence="2" id="KW-0677">Repeat</keyword>
<dbReference type="Pfam" id="PF04969">
    <property type="entry name" value="CS"/>
    <property type="match status" value="1"/>
</dbReference>
<evidence type="ECO:0000259" key="5">
    <source>
        <dbReference type="PROSITE" id="PS51203"/>
    </source>
</evidence>
<dbReference type="PANTHER" id="PTHR46983">
    <property type="entry name" value="CYSTEINE AND HISTIDINE-RICH DOMAIN-CONTAINING PROTEIN 1"/>
    <property type="match status" value="1"/>
</dbReference>
<evidence type="ECO:0000256" key="2">
    <source>
        <dbReference type="ARBA" id="ARBA00022737"/>
    </source>
</evidence>
<feature type="domain" description="CHORD" evidence="6">
    <location>
        <begin position="174"/>
        <end position="233"/>
    </location>
</feature>
<keyword evidence="8" id="KW-1185">Reference proteome</keyword>
<dbReference type="PROSITE" id="PS51401">
    <property type="entry name" value="CHORD"/>
    <property type="match status" value="2"/>
</dbReference>
<accession>A0AAV7A2B4</accession>
<dbReference type="EMBL" id="WNYA01000010">
    <property type="protein sequence ID" value="KAG8553950.1"/>
    <property type="molecule type" value="Genomic_DNA"/>
</dbReference>
<dbReference type="CDD" id="cd06488">
    <property type="entry name" value="p23_melusin_like"/>
    <property type="match status" value="1"/>
</dbReference>
<evidence type="ECO:0000256" key="3">
    <source>
        <dbReference type="ARBA" id="ARBA00022833"/>
    </source>
</evidence>
<dbReference type="AlphaFoldDB" id="A0AAV7A2B4"/>
<dbReference type="InterPro" id="IPR007052">
    <property type="entry name" value="CS_dom"/>
</dbReference>
<dbReference type="GO" id="GO:0046872">
    <property type="term" value="F:metal ion binding"/>
    <property type="evidence" value="ECO:0007669"/>
    <property type="project" value="UniProtKB-KW"/>
</dbReference>
<feature type="region of interest" description="Disordered" evidence="4">
    <location>
        <begin position="83"/>
        <end position="104"/>
    </location>
</feature>
<feature type="domain" description="CS" evidence="5">
    <location>
        <begin position="243"/>
        <end position="332"/>
    </location>
</feature>
<evidence type="ECO:0000259" key="6">
    <source>
        <dbReference type="PROSITE" id="PS51401"/>
    </source>
</evidence>
<dbReference type="PROSITE" id="PS51203">
    <property type="entry name" value="CS"/>
    <property type="match status" value="1"/>
</dbReference>
<dbReference type="InterPro" id="IPR008978">
    <property type="entry name" value="HSP20-like_chaperone"/>
</dbReference>
<organism evidence="7 8">
    <name type="scientific">Engystomops pustulosus</name>
    <name type="common">Tungara frog</name>
    <name type="synonym">Physalaemus pustulosus</name>
    <dbReference type="NCBI Taxonomy" id="76066"/>
    <lineage>
        <taxon>Eukaryota</taxon>
        <taxon>Metazoa</taxon>
        <taxon>Chordata</taxon>
        <taxon>Craniata</taxon>
        <taxon>Vertebrata</taxon>
        <taxon>Euteleostomi</taxon>
        <taxon>Amphibia</taxon>
        <taxon>Batrachia</taxon>
        <taxon>Anura</taxon>
        <taxon>Neobatrachia</taxon>
        <taxon>Hyloidea</taxon>
        <taxon>Leptodactylidae</taxon>
        <taxon>Leiuperinae</taxon>
        <taxon>Engystomops</taxon>
    </lineage>
</organism>
<dbReference type="Proteomes" id="UP000824782">
    <property type="component" value="Unassembled WGS sequence"/>
</dbReference>
<dbReference type="SUPFAM" id="SSF49764">
    <property type="entry name" value="HSP20-like chaperones"/>
    <property type="match status" value="1"/>
</dbReference>
<feature type="domain" description="CHORD" evidence="6">
    <location>
        <begin position="21"/>
        <end position="80"/>
    </location>
</feature>
<dbReference type="Pfam" id="PF04968">
    <property type="entry name" value="CHORD"/>
    <property type="match status" value="2"/>
</dbReference>
<dbReference type="InterPro" id="IPR039790">
    <property type="entry name" value="CHRD1"/>
</dbReference>
<dbReference type="EMBL" id="WNYA01000010">
    <property type="protein sequence ID" value="KAG8553948.1"/>
    <property type="molecule type" value="Genomic_DNA"/>
</dbReference>
<comment type="caution">
    <text evidence="7">The sequence shown here is derived from an EMBL/GenBank/DDBJ whole genome shotgun (WGS) entry which is preliminary data.</text>
</comment>
<evidence type="ECO:0000256" key="1">
    <source>
        <dbReference type="ARBA" id="ARBA00022723"/>
    </source>
</evidence>
<dbReference type="Gene3D" id="4.10.1130.20">
    <property type="match status" value="2"/>
</dbReference>
<protein>
    <recommendedName>
        <fullName evidence="9">Cysteine and histidine-rich domain-containing protein 1</fullName>
    </recommendedName>
</protein>
<reference evidence="7" key="1">
    <citation type="thesis" date="2020" institute="ProQuest LLC" country="789 East Eisenhower Parkway, Ann Arbor, MI, USA">
        <title>Comparative Genomics and Chromosome Evolution.</title>
        <authorList>
            <person name="Mudd A.B."/>
        </authorList>
    </citation>
    <scope>NUCLEOTIDE SEQUENCE</scope>
    <source>
        <strain evidence="7">237g6f4</strain>
        <tissue evidence="7">Blood</tissue>
    </source>
</reference>
<evidence type="ECO:0008006" key="9">
    <source>
        <dbReference type="Google" id="ProtNLM"/>
    </source>
</evidence>
<sequence>MTCQESSLNKTQQMVDKYLLCYNKGCGERFLPDSNTADSCLFHSGYPIFHDALKGWSCCRKRTTDFSEFLAIKGCTKGFHSNEKPAEPLKPDISGSKNASEDPGSKLCKEIIVQGPKSAEKMQKERPRTPEEMTPLVLKVARSLEQELEKLTLEMSKESEKQVDPAVAFLGRKCKHSGCKEIFQGPESDQTACVYHPGVPVFHEGMKYWSCCAIKTSDFNDFLDQKGCSTGTHLWVQPQEKQNVSCRYDWHQTSSLVVITVYAKTALPESSKVLANRTQLDIQIAFQGKKEFRKELELWGVINTKSCFVNMLATKVEITLKKSDPVTWARLELTVVPPQISNESEPNVPDAAPVTNIEEILDDDLSWSEDEEILD</sequence>
<evidence type="ECO:0000313" key="8">
    <source>
        <dbReference type="Proteomes" id="UP000824782"/>
    </source>
</evidence>
<dbReference type="InterPro" id="IPR007051">
    <property type="entry name" value="CHORD_dom"/>
</dbReference>
<dbReference type="PANTHER" id="PTHR46983:SF2">
    <property type="entry name" value="INTEGRIN SUBUNIT BETA 1 BINDING PROTEIN 2"/>
    <property type="match status" value="1"/>
</dbReference>
<proteinExistence type="predicted"/>
<keyword evidence="1" id="KW-0479">Metal-binding</keyword>
<dbReference type="EMBL" id="WNYA01000010">
    <property type="protein sequence ID" value="KAG8553949.1"/>
    <property type="molecule type" value="Genomic_DNA"/>
</dbReference>
<evidence type="ECO:0000256" key="4">
    <source>
        <dbReference type="SAM" id="MobiDB-lite"/>
    </source>
</evidence>
<name>A0AAV7A2B4_ENGPU</name>
<dbReference type="Gene3D" id="2.60.40.790">
    <property type="match status" value="1"/>
</dbReference>
<keyword evidence="3" id="KW-0862">Zinc</keyword>